<evidence type="ECO:0000256" key="2">
    <source>
        <dbReference type="SAM" id="SignalP"/>
    </source>
</evidence>
<gene>
    <name evidence="3" type="ORF">Hypma_016085</name>
</gene>
<evidence type="ECO:0000313" key="3">
    <source>
        <dbReference type="EMBL" id="RDB29446.1"/>
    </source>
</evidence>
<evidence type="ECO:0000313" key="4">
    <source>
        <dbReference type="Proteomes" id="UP000076154"/>
    </source>
</evidence>
<sequence>MRLSLPLVFLSIAHYVLGNTEIVNFHASEVNDVNISLAKDWPILNPNHNELEWDIFPALLGTPVNQVCETKEPKNATCSHELWIVLDLVEAWKAYSKFTLRLSWPASFSADFSLDIYDPEKVVTHFGLEDLTTYISSRPKTRRKYGRIRVVNTGVPTPAPPSHHNPIHDRLASPPVPIILILEPLYFGVLPPTVIPVLLYLVLAIVIGALLVPIFNGYLEDVAVQVKKELNESAKHD</sequence>
<dbReference type="InParanoid" id="A0A369KEW2"/>
<dbReference type="OrthoDB" id="3360032at2759"/>
<dbReference type="Proteomes" id="UP000076154">
    <property type="component" value="Unassembled WGS sequence"/>
</dbReference>
<feature type="signal peptide" evidence="2">
    <location>
        <begin position="1"/>
        <end position="18"/>
    </location>
</feature>
<dbReference type="STRING" id="39966.A0A369KEW2"/>
<keyword evidence="1" id="KW-0812">Transmembrane</keyword>
<feature type="chain" id="PRO_5016737704" description="GPI transamidase component PIG-T" evidence="2">
    <location>
        <begin position="19"/>
        <end position="237"/>
    </location>
</feature>
<feature type="transmembrane region" description="Helical" evidence="1">
    <location>
        <begin position="197"/>
        <end position="219"/>
    </location>
</feature>
<keyword evidence="2" id="KW-0732">Signal</keyword>
<accession>A0A369KEW2</accession>
<evidence type="ECO:0000256" key="1">
    <source>
        <dbReference type="SAM" id="Phobius"/>
    </source>
</evidence>
<proteinExistence type="predicted"/>
<keyword evidence="1" id="KW-1133">Transmembrane helix</keyword>
<dbReference type="FunCoup" id="A0A369KEW2">
    <property type="interactions" value="5"/>
</dbReference>
<keyword evidence="4" id="KW-1185">Reference proteome</keyword>
<comment type="caution">
    <text evidence="3">The sequence shown here is derived from an EMBL/GenBank/DDBJ whole genome shotgun (WGS) entry which is preliminary data.</text>
</comment>
<evidence type="ECO:0008006" key="5">
    <source>
        <dbReference type="Google" id="ProtNLM"/>
    </source>
</evidence>
<protein>
    <recommendedName>
        <fullName evidence="5">GPI transamidase component PIG-T</fullName>
    </recommendedName>
</protein>
<keyword evidence="1" id="KW-0472">Membrane</keyword>
<dbReference type="EMBL" id="LUEZ02000010">
    <property type="protein sequence ID" value="RDB29446.1"/>
    <property type="molecule type" value="Genomic_DNA"/>
</dbReference>
<reference evidence="3" key="1">
    <citation type="submission" date="2018-04" db="EMBL/GenBank/DDBJ databases">
        <title>Whole genome sequencing of Hypsizygus marmoreus.</title>
        <authorList>
            <person name="Choi I.-G."/>
            <person name="Min B."/>
            <person name="Kim J.-G."/>
            <person name="Kim S."/>
            <person name="Oh Y.-L."/>
            <person name="Kong W.-S."/>
            <person name="Park H."/>
            <person name="Jeong J."/>
            <person name="Song E.-S."/>
        </authorList>
    </citation>
    <scope>NUCLEOTIDE SEQUENCE [LARGE SCALE GENOMIC DNA]</scope>
    <source>
        <strain evidence="3">51987-8</strain>
    </source>
</reference>
<dbReference type="AlphaFoldDB" id="A0A369KEW2"/>
<organism evidence="3 4">
    <name type="scientific">Hypsizygus marmoreus</name>
    <name type="common">White beech mushroom</name>
    <name type="synonym">Agaricus marmoreus</name>
    <dbReference type="NCBI Taxonomy" id="39966"/>
    <lineage>
        <taxon>Eukaryota</taxon>
        <taxon>Fungi</taxon>
        <taxon>Dikarya</taxon>
        <taxon>Basidiomycota</taxon>
        <taxon>Agaricomycotina</taxon>
        <taxon>Agaricomycetes</taxon>
        <taxon>Agaricomycetidae</taxon>
        <taxon>Agaricales</taxon>
        <taxon>Tricholomatineae</taxon>
        <taxon>Lyophyllaceae</taxon>
        <taxon>Hypsizygus</taxon>
    </lineage>
</organism>
<name>A0A369KEW2_HYPMA</name>